<feature type="region of interest" description="Disordered" evidence="1">
    <location>
        <begin position="1"/>
        <end position="24"/>
    </location>
</feature>
<dbReference type="Proteomes" id="UP000824469">
    <property type="component" value="Unassembled WGS sequence"/>
</dbReference>
<dbReference type="EMBL" id="JAHRHJ020000002">
    <property type="protein sequence ID" value="KAH9325244.1"/>
    <property type="molecule type" value="Genomic_DNA"/>
</dbReference>
<dbReference type="AlphaFoldDB" id="A0AA38GMQ5"/>
<proteinExistence type="predicted"/>
<accession>A0AA38GMQ5</accession>
<reference evidence="2 3" key="1">
    <citation type="journal article" date="2021" name="Nat. Plants">
        <title>The Taxus genome provides insights into paclitaxel biosynthesis.</title>
        <authorList>
            <person name="Xiong X."/>
            <person name="Gou J."/>
            <person name="Liao Q."/>
            <person name="Li Y."/>
            <person name="Zhou Q."/>
            <person name="Bi G."/>
            <person name="Li C."/>
            <person name="Du R."/>
            <person name="Wang X."/>
            <person name="Sun T."/>
            <person name="Guo L."/>
            <person name="Liang H."/>
            <person name="Lu P."/>
            <person name="Wu Y."/>
            <person name="Zhang Z."/>
            <person name="Ro D.K."/>
            <person name="Shang Y."/>
            <person name="Huang S."/>
            <person name="Yan J."/>
        </authorList>
    </citation>
    <scope>NUCLEOTIDE SEQUENCE [LARGE SCALE GENOMIC DNA]</scope>
    <source>
        <strain evidence="2">Ta-2019</strain>
    </source>
</reference>
<gene>
    <name evidence="2" type="ORF">KI387_005422</name>
</gene>
<keyword evidence="3" id="KW-1185">Reference proteome</keyword>
<name>A0AA38GMQ5_TAXCH</name>
<protein>
    <submittedName>
        <fullName evidence="2">Uncharacterized protein</fullName>
    </submittedName>
</protein>
<evidence type="ECO:0000313" key="2">
    <source>
        <dbReference type="EMBL" id="KAH9325244.1"/>
    </source>
</evidence>
<feature type="non-terminal residue" evidence="2">
    <location>
        <position position="106"/>
    </location>
</feature>
<evidence type="ECO:0000313" key="3">
    <source>
        <dbReference type="Proteomes" id="UP000824469"/>
    </source>
</evidence>
<organism evidence="2 3">
    <name type="scientific">Taxus chinensis</name>
    <name type="common">Chinese yew</name>
    <name type="synonym">Taxus wallichiana var. chinensis</name>
    <dbReference type="NCBI Taxonomy" id="29808"/>
    <lineage>
        <taxon>Eukaryota</taxon>
        <taxon>Viridiplantae</taxon>
        <taxon>Streptophyta</taxon>
        <taxon>Embryophyta</taxon>
        <taxon>Tracheophyta</taxon>
        <taxon>Spermatophyta</taxon>
        <taxon>Pinopsida</taxon>
        <taxon>Pinidae</taxon>
        <taxon>Conifers II</taxon>
        <taxon>Cupressales</taxon>
        <taxon>Taxaceae</taxon>
        <taxon>Taxus</taxon>
    </lineage>
</organism>
<sequence>MWDKGTRTGRIRGTGRICPRQSGTVGTNVCEVHEPASSPETEKFCTGTVGTKGRVGRGSLKKPKVSQAMSRVIRRMRDKEAHFGRIRSFIPNSTGTSGTKRHEGRE</sequence>
<feature type="region of interest" description="Disordered" evidence="1">
    <location>
        <begin position="83"/>
        <end position="106"/>
    </location>
</feature>
<comment type="caution">
    <text evidence="2">The sequence shown here is derived from an EMBL/GenBank/DDBJ whole genome shotgun (WGS) entry which is preliminary data.</text>
</comment>
<evidence type="ECO:0000256" key="1">
    <source>
        <dbReference type="SAM" id="MobiDB-lite"/>
    </source>
</evidence>